<evidence type="ECO:0000256" key="9">
    <source>
        <dbReference type="ARBA" id="ARBA00038126"/>
    </source>
</evidence>
<comment type="subcellular location">
    <subcellularLocation>
        <location evidence="2">Cytoplasm</location>
    </subcellularLocation>
    <subcellularLocation>
        <location evidence="1">Nucleus</location>
    </subcellularLocation>
</comment>
<dbReference type="PANTHER" id="PTHR14614:SF39">
    <property type="entry name" value="HISTIDINE PROTEIN METHYLTRANSFERASE 1 HOMOLOG"/>
    <property type="match status" value="1"/>
</dbReference>
<dbReference type="GO" id="GO:0018064">
    <property type="term" value="F:protein-L-histidine N-tele-methyltransferase activity"/>
    <property type="evidence" value="ECO:0007669"/>
    <property type="project" value="UniProtKB-EC"/>
</dbReference>
<evidence type="ECO:0000256" key="7">
    <source>
        <dbReference type="ARBA" id="ARBA00022691"/>
    </source>
</evidence>
<dbReference type="Gene3D" id="3.40.50.150">
    <property type="entry name" value="Vaccinia Virus protein VP39"/>
    <property type="match status" value="1"/>
</dbReference>
<dbReference type="OMA" id="FQSESVW"/>
<gene>
    <name evidence="11" type="ORF">EAG_07999</name>
</gene>
<proteinExistence type="inferred from homology"/>
<dbReference type="AlphaFoldDB" id="E2AIC4"/>
<dbReference type="KEGG" id="cfo:105252725"/>
<dbReference type="SUPFAM" id="SSF53335">
    <property type="entry name" value="S-adenosyl-L-methionine-dependent methyltransferases"/>
    <property type="match status" value="1"/>
</dbReference>
<evidence type="ECO:0000256" key="2">
    <source>
        <dbReference type="ARBA" id="ARBA00004496"/>
    </source>
</evidence>
<evidence type="ECO:0000256" key="3">
    <source>
        <dbReference type="ARBA" id="ARBA00012533"/>
    </source>
</evidence>
<dbReference type="Proteomes" id="UP000000311">
    <property type="component" value="Unassembled WGS sequence"/>
</dbReference>
<comment type="similarity">
    <text evidence="9">Belongs to the methyltransferase superfamily. METTL18 family.</text>
</comment>
<keyword evidence="8" id="KW-0539">Nucleus</keyword>
<accession>E2AIC4</accession>
<dbReference type="CDD" id="cd02440">
    <property type="entry name" value="AdoMet_MTases"/>
    <property type="match status" value="1"/>
</dbReference>
<keyword evidence="6" id="KW-0808">Transferase</keyword>
<evidence type="ECO:0000256" key="6">
    <source>
        <dbReference type="ARBA" id="ARBA00022679"/>
    </source>
</evidence>
<dbReference type="InterPro" id="IPR029063">
    <property type="entry name" value="SAM-dependent_MTases_sf"/>
</dbReference>
<protein>
    <recommendedName>
        <fullName evidence="3">protein-histidine N-methyltransferase</fullName>
        <ecNumber evidence="3">2.1.1.85</ecNumber>
    </recommendedName>
</protein>
<organism evidence="12">
    <name type="scientific">Camponotus floridanus</name>
    <name type="common">Florida carpenter ant</name>
    <dbReference type="NCBI Taxonomy" id="104421"/>
    <lineage>
        <taxon>Eukaryota</taxon>
        <taxon>Metazoa</taxon>
        <taxon>Ecdysozoa</taxon>
        <taxon>Arthropoda</taxon>
        <taxon>Hexapoda</taxon>
        <taxon>Insecta</taxon>
        <taxon>Pterygota</taxon>
        <taxon>Neoptera</taxon>
        <taxon>Endopterygota</taxon>
        <taxon>Hymenoptera</taxon>
        <taxon>Apocrita</taxon>
        <taxon>Aculeata</taxon>
        <taxon>Formicoidea</taxon>
        <taxon>Formicidae</taxon>
        <taxon>Formicinae</taxon>
        <taxon>Camponotus</taxon>
    </lineage>
</organism>
<evidence type="ECO:0000256" key="4">
    <source>
        <dbReference type="ARBA" id="ARBA00022490"/>
    </source>
</evidence>
<evidence type="ECO:0000259" key="10">
    <source>
        <dbReference type="Pfam" id="PF13847"/>
    </source>
</evidence>
<evidence type="ECO:0000313" key="11">
    <source>
        <dbReference type="EMBL" id="EFN66835.1"/>
    </source>
</evidence>
<dbReference type="InterPro" id="IPR019410">
    <property type="entry name" value="Methyltransf_16"/>
</dbReference>
<reference evidence="11 12" key="1">
    <citation type="journal article" date="2010" name="Science">
        <title>Genomic comparison of the ants Camponotus floridanus and Harpegnathos saltator.</title>
        <authorList>
            <person name="Bonasio R."/>
            <person name="Zhang G."/>
            <person name="Ye C."/>
            <person name="Mutti N.S."/>
            <person name="Fang X."/>
            <person name="Qin N."/>
            <person name="Donahue G."/>
            <person name="Yang P."/>
            <person name="Li Q."/>
            <person name="Li C."/>
            <person name="Zhang P."/>
            <person name="Huang Z."/>
            <person name="Berger S.L."/>
            <person name="Reinberg D."/>
            <person name="Wang J."/>
            <person name="Liebig J."/>
        </authorList>
    </citation>
    <scope>NUCLEOTIDE SEQUENCE [LARGE SCALE GENOMIC DNA]</scope>
    <source>
        <strain evidence="12">C129</strain>
    </source>
</reference>
<dbReference type="FunCoup" id="E2AIC4">
    <property type="interactions" value="2081"/>
</dbReference>
<dbReference type="InterPro" id="IPR025714">
    <property type="entry name" value="Methyltranfer_dom"/>
</dbReference>
<dbReference type="GO" id="GO:0032259">
    <property type="term" value="P:methylation"/>
    <property type="evidence" value="ECO:0007669"/>
    <property type="project" value="UniProtKB-KW"/>
</dbReference>
<dbReference type="OrthoDB" id="1723750at2759"/>
<keyword evidence="5" id="KW-0489">Methyltransferase</keyword>
<dbReference type="InParanoid" id="E2AIC4"/>
<evidence type="ECO:0000313" key="12">
    <source>
        <dbReference type="Proteomes" id="UP000000311"/>
    </source>
</evidence>
<feature type="domain" description="Methyltransferase" evidence="10">
    <location>
        <begin position="118"/>
        <end position="227"/>
    </location>
</feature>
<sequence length="288" mass="33277">MFKFGFAKTITDINEEDKTDELEWIPAFKLEITPEQVGVKYGTDYYTETKVFPDFNLKLIRSDKVVKDLTKHNCQNIIEAETQHSDLIPAKYEGGLKIWECTFDLGQYILEEQIELKDKLVMDLGCGAGLIGLIALLKNSTVHFQDYNAEVLKSMTIPNVLLNCDNRTNIFTKCEFYAGDWASLATLLDDEENRKYDYIFTSETIYNPDNHKKLYEIFKRKLKINGLGFIAGKIYYFGVGGGMRQFEDLVLKDGYFDVKMVWRSQDGVNREILKLTRKQHQEHGLLGI</sequence>
<dbReference type="EC" id="2.1.1.85" evidence="3"/>
<keyword evidence="7" id="KW-0949">S-adenosyl-L-methionine</keyword>
<keyword evidence="4" id="KW-0963">Cytoplasm</keyword>
<dbReference type="Pfam" id="PF13847">
    <property type="entry name" value="Methyltransf_31"/>
    <property type="match status" value="1"/>
</dbReference>
<name>E2AIC4_CAMFO</name>
<keyword evidence="12" id="KW-1185">Reference proteome</keyword>
<dbReference type="PANTHER" id="PTHR14614">
    <property type="entry name" value="HEPATOCELLULAR CARCINOMA-ASSOCIATED ANTIGEN"/>
    <property type="match status" value="1"/>
</dbReference>
<dbReference type="GO" id="GO:0005737">
    <property type="term" value="C:cytoplasm"/>
    <property type="evidence" value="ECO:0007669"/>
    <property type="project" value="UniProtKB-SubCell"/>
</dbReference>
<evidence type="ECO:0000256" key="5">
    <source>
        <dbReference type="ARBA" id="ARBA00022603"/>
    </source>
</evidence>
<dbReference type="STRING" id="104421.E2AIC4"/>
<dbReference type="EMBL" id="GL439754">
    <property type="protein sequence ID" value="EFN66835.1"/>
    <property type="molecule type" value="Genomic_DNA"/>
</dbReference>
<evidence type="ECO:0000256" key="1">
    <source>
        <dbReference type="ARBA" id="ARBA00004123"/>
    </source>
</evidence>
<dbReference type="GO" id="GO:0005634">
    <property type="term" value="C:nucleus"/>
    <property type="evidence" value="ECO:0007669"/>
    <property type="project" value="UniProtKB-SubCell"/>
</dbReference>
<evidence type="ECO:0000256" key="8">
    <source>
        <dbReference type="ARBA" id="ARBA00023242"/>
    </source>
</evidence>